<dbReference type="SMART" id="SM00165">
    <property type="entry name" value="UBA"/>
    <property type="match status" value="1"/>
</dbReference>
<feature type="region of interest" description="Disordered" evidence="1">
    <location>
        <begin position="230"/>
        <end position="251"/>
    </location>
</feature>
<dbReference type="Proteomes" id="UP000005237">
    <property type="component" value="Unassembled WGS sequence"/>
</dbReference>
<evidence type="ECO:0000259" key="2">
    <source>
        <dbReference type="PROSITE" id="PS50030"/>
    </source>
</evidence>
<dbReference type="PROSITE" id="PS50030">
    <property type="entry name" value="UBA"/>
    <property type="match status" value="1"/>
</dbReference>
<evidence type="ECO:0000256" key="1">
    <source>
        <dbReference type="SAM" id="MobiDB-lite"/>
    </source>
</evidence>
<dbReference type="AlphaFoldDB" id="A0A8R1DR62"/>
<dbReference type="OMA" id="LHGFNHD"/>
<reference evidence="4" key="1">
    <citation type="submission" date="2010-08" db="EMBL/GenBank/DDBJ databases">
        <authorList>
            <consortium name="Caenorhabditis japonica Sequencing Consortium"/>
            <person name="Wilson R.K."/>
        </authorList>
    </citation>
    <scope>NUCLEOTIDE SEQUENCE [LARGE SCALE GENOMIC DNA]</scope>
    <source>
        <strain evidence="4">DF5081</strain>
    </source>
</reference>
<proteinExistence type="predicted"/>
<dbReference type="SUPFAM" id="SSF46934">
    <property type="entry name" value="UBA-like"/>
    <property type="match status" value="1"/>
</dbReference>
<dbReference type="EnsemblMetazoa" id="CJA09655.1">
    <property type="protein sequence ID" value="CJA09655.1"/>
    <property type="gene ID" value="WBGene00128861"/>
</dbReference>
<evidence type="ECO:0000313" key="3">
    <source>
        <dbReference type="EnsemblMetazoa" id="CJA09655.1"/>
    </source>
</evidence>
<protein>
    <submittedName>
        <fullName evidence="3">UBA domain-containing protein</fullName>
    </submittedName>
</protein>
<name>A0A8R1DR62_CAEJA</name>
<feature type="compositionally biased region" description="Pro residues" evidence="1">
    <location>
        <begin position="237"/>
        <end position="249"/>
    </location>
</feature>
<reference evidence="3" key="2">
    <citation type="submission" date="2022-06" db="UniProtKB">
        <authorList>
            <consortium name="EnsemblMetazoa"/>
        </authorList>
    </citation>
    <scope>IDENTIFICATION</scope>
    <source>
        <strain evidence="3">DF5081</strain>
    </source>
</reference>
<evidence type="ECO:0000313" key="4">
    <source>
        <dbReference type="Proteomes" id="UP000005237"/>
    </source>
</evidence>
<feature type="domain" description="UBA" evidence="2">
    <location>
        <begin position="260"/>
        <end position="298"/>
    </location>
</feature>
<dbReference type="InterPro" id="IPR015940">
    <property type="entry name" value="UBA"/>
</dbReference>
<organism evidence="3 4">
    <name type="scientific">Caenorhabditis japonica</name>
    <dbReference type="NCBI Taxonomy" id="281687"/>
    <lineage>
        <taxon>Eukaryota</taxon>
        <taxon>Metazoa</taxon>
        <taxon>Ecdysozoa</taxon>
        <taxon>Nematoda</taxon>
        <taxon>Chromadorea</taxon>
        <taxon>Rhabditida</taxon>
        <taxon>Rhabditina</taxon>
        <taxon>Rhabditomorpha</taxon>
        <taxon>Rhabditoidea</taxon>
        <taxon>Rhabditidae</taxon>
        <taxon>Peloderinae</taxon>
        <taxon>Caenorhabditis</taxon>
    </lineage>
</organism>
<dbReference type="Gene3D" id="1.10.8.10">
    <property type="entry name" value="DNA helicase RuvA subunit, C-terminal domain"/>
    <property type="match status" value="1"/>
</dbReference>
<keyword evidence="4" id="KW-1185">Reference proteome</keyword>
<accession>A0A8R1DR62</accession>
<dbReference type="InterPro" id="IPR009060">
    <property type="entry name" value="UBA-like_sf"/>
</dbReference>
<sequence>MVKISLKASTREVPISVITAAGQSSFLTDIATNSDEFKGTDADRLRLIYNGRIQDDELLKKLTDEDAIRVICLPESKIKKPISEEARQKSDEAMAMWSKLWRNPDDRRLPGFAHEFANPNHVRSLLKKYPGLIWNSRFLAVLSDWYTFYYYCVANEYADDAERNEFKYTVPEFPEVLKTLLTTMGQKYGFRFDGTQSSNTRARQPQQPGVITQDFLQNALQFALAAVNAPRTDQQPGPAPPVVAPPPEPAQDDPMIGNLEQSLATIRSFGFENDELIMLALEQSNGDIQGAMEFLIELNQ</sequence>